<protein>
    <submittedName>
        <fullName evidence="1">Uncharacterized protein</fullName>
    </submittedName>
</protein>
<sequence>MSHTENIDYKNEVKYLGVILDKRLRYSEHVGYARNKALARFIHLYRLIRSPYLKIPLKVRLYTSVIRPVMTYGCEVWNSAHQKTT</sequence>
<proteinExistence type="predicted"/>
<name>A0ABQ8T1Y2_PERAM</name>
<accession>A0ABQ8T1Y2</accession>
<keyword evidence="2" id="KW-1185">Reference proteome</keyword>
<evidence type="ECO:0000313" key="1">
    <source>
        <dbReference type="EMBL" id="KAJ4439998.1"/>
    </source>
</evidence>
<gene>
    <name evidence="1" type="ORF">ANN_08129</name>
</gene>
<dbReference type="Proteomes" id="UP001148838">
    <property type="component" value="Unassembled WGS sequence"/>
</dbReference>
<organism evidence="1 2">
    <name type="scientific">Periplaneta americana</name>
    <name type="common">American cockroach</name>
    <name type="synonym">Blatta americana</name>
    <dbReference type="NCBI Taxonomy" id="6978"/>
    <lineage>
        <taxon>Eukaryota</taxon>
        <taxon>Metazoa</taxon>
        <taxon>Ecdysozoa</taxon>
        <taxon>Arthropoda</taxon>
        <taxon>Hexapoda</taxon>
        <taxon>Insecta</taxon>
        <taxon>Pterygota</taxon>
        <taxon>Neoptera</taxon>
        <taxon>Polyneoptera</taxon>
        <taxon>Dictyoptera</taxon>
        <taxon>Blattodea</taxon>
        <taxon>Blattoidea</taxon>
        <taxon>Blattidae</taxon>
        <taxon>Blattinae</taxon>
        <taxon>Periplaneta</taxon>
    </lineage>
</organism>
<evidence type="ECO:0000313" key="2">
    <source>
        <dbReference type="Proteomes" id="UP001148838"/>
    </source>
</evidence>
<dbReference type="EMBL" id="JAJSOF020000017">
    <property type="protein sequence ID" value="KAJ4439998.1"/>
    <property type="molecule type" value="Genomic_DNA"/>
</dbReference>
<comment type="caution">
    <text evidence="1">The sequence shown here is derived from an EMBL/GenBank/DDBJ whole genome shotgun (WGS) entry which is preliminary data.</text>
</comment>
<reference evidence="1 2" key="1">
    <citation type="journal article" date="2022" name="Allergy">
        <title>Genome assembly and annotation of Periplaneta americana reveal a comprehensive cockroach allergen profile.</title>
        <authorList>
            <person name="Wang L."/>
            <person name="Xiong Q."/>
            <person name="Saelim N."/>
            <person name="Wang L."/>
            <person name="Nong W."/>
            <person name="Wan A.T."/>
            <person name="Shi M."/>
            <person name="Liu X."/>
            <person name="Cao Q."/>
            <person name="Hui J.H.L."/>
            <person name="Sookrung N."/>
            <person name="Leung T.F."/>
            <person name="Tungtrongchitr A."/>
            <person name="Tsui S.K.W."/>
        </authorList>
    </citation>
    <scope>NUCLEOTIDE SEQUENCE [LARGE SCALE GENOMIC DNA]</scope>
    <source>
        <strain evidence="1">PWHHKU_190912</strain>
    </source>
</reference>